<feature type="region of interest" description="Disordered" evidence="1">
    <location>
        <begin position="1"/>
        <end position="47"/>
    </location>
</feature>
<accession>A0A7W7WRI2</accession>
<protein>
    <submittedName>
        <fullName evidence="2">Uncharacterized protein</fullName>
    </submittedName>
</protein>
<feature type="compositionally biased region" description="Basic and acidic residues" evidence="1">
    <location>
        <begin position="13"/>
        <end position="47"/>
    </location>
</feature>
<organism evidence="2 3">
    <name type="scientific">Micromonospora polyrhachis</name>
    <dbReference type="NCBI Taxonomy" id="1282883"/>
    <lineage>
        <taxon>Bacteria</taxon>
        <taxon>Bacillati</taxon>
        <taxon>Actinomycetota</taxon>
        <taxon>Actinomycetes</taxon>
        <taxon>Micromonosporales</taxon>
        <taxon>Micromonosporaceae</taxon>
        <taxon>Micromonospora</taxon>
    </lineage>
</organism>
<proteinExistence type="predicted"/>
<dbReference type="EMBL" id="JACHJW010000001">
    <property type="protein sequence ID" value="MBB4961115.1"/>
    <property type="molecule type" value="Genomic_DNA"/>
</dbReference>
<dbReference type="AlphaFoldDB" id="A0A7W7WRI2"/>
<comment type="caution">
    <text evidence="2">The sequence shown here is derived from an EMBL/GenBank/DDBJ whole genome shotgun (WGS) entry which is preliminary data.</text>
</comment>
<sequence>MRTGWFLAAAEAESERGRDPDASDRGCAEPDPDHGRNPDRDRGKVST</sequence>
<evidence type="ECO:0000256" key="1">
    <source>
        <dbReference type="SAM" id="MobiDB-lite"/>
    </source>
</evidence>
<dbReference type="RefSeq" id="WP_184536771.1">
    <property type="nucleotide sequence ID" value="NZ_JACHJW010000001.1"/>
</dbReference>
<evidence type="ECO:0000313" key="2">
    <source>
        <dbReference type="EMBL" id="MBB4961115.1"/>
    </source>
</evidence>
<keyword evidence="3" id="KW-1185">Reference proteome</keyword>
<gene>
    <name evidence="2" type="ORF">FHR38_004848</name>
</gene>
<reference evidence="2 3" key="1">
    <citation type="submission" date="2020-08" db="EMBL/GenBank/DDBJ databases">
        <title>Sequencing the genomes of 1000 actinobacteria strains.</title>
        <authorList>
            <person name="Klenk H.-P."/>
        </authorList>
    </citation>
    <scope>NUCLEOTIDE SEQUENCE [LARGE SCALE GENOMIC DNA]</scope>
    <source>
        <strain evidence="2 3">DSM 45886</strain>
    </source>
</reference>
<name>A0A7W7WRI2_9ACTN</name>
<dbReference type="Proteomes" id="UP000578819">
    <property type="component" value="Unassembled WGS sequence"/>
</dbReference>
<evidence type="ECO:0000313" key="3">
    <source>
        <dbReference type="Proteomes" id="UP000578819"/>
    </source>
</evidence>